<sequence length="180" mass="20049">MRKIFSSQRVENAEGVAQILRDAGIEVRVTNGRSYHSKRRGQFSYTDKVNNENQPAVWVVHANDQPRAREILRDKRLLDTTRRDHPTAEYAFRDAPAETGTGRNWAWRIRIALLVVIAGVALVIMLRHRNAPAPVPAPADTAAQSQPAAAPPTEDEFRVRIQPQPDSQPKAPAPAPAPEK</sequence>
<comment type="caution">
    <text evidence="3">The sequence shown here is derived from an EMBL/GenBank/DDBJ whole genome shotgun (WGS) entry which is preliminary data.</text>
</comment>
<dbReference type="EMBL" id="LDJJ01000068">
    <property type="protein sequence ID" value="KRG64053.1"/>
    <property type="molecule type" value="Genomic_DNA"/>
</dbReference>
<dbReference type="Proteomes" id="UP000051863">
    <property type="component" value="Unassembled WGS sequence"/>
</dbReference>
<evidence type="ECO:0000256" key="1">
    <source>
        <dbReference type="SAM" id="MobiDB-lite"/>
    </source>
</evidence>
<dbReference type="OrthoDB" id="5955962at2"/>
<evidence type="ECO:0000313" key="4">
    <source>
        <dbReference type="Proteomes" id="UP000051863"/>
    </source>
</evidence>
<keyword evidence="2" id="KW-0472">Membrane</keyword>
<reference evidence="3 4" key="1">
    <citation type="submission" date="2015-05" db="EMBL/GenBank/DDBJ databases">
        <title>Genome sequencing and analysis of members of genus Stenotrophomonas.</title>
        <authorList>
            <person name="Patil P.P."/>
            <person name="Midha S."/>
            <person name="Patil P.B."/>
        </authorList>
    </citation>
    <scope>NUCLEOTIDE SEQUENCE [LARGE SCALE GENOMIC DNA]</scope>
    <source>
        <strain evidence="3 4">DSM 18941</strain>
    </source>
</reference>
<protein>
    <submittedName>
        <fullName evidence="3">Pathogenicity-like protein</fullName>
    </submittedName>
</protein>
<evidence type="ECO:0000313" key="3">
    <source>
        <dbReference type="EMBL" id="KRG64053.1"/>
    </source>
</evidence>
<keyword evidence="2" id="KW-1133">Transmembrane helix</keyword>
<feature type="transmembrane region" description="Helical" evidence="2">
    <location>
        <begin position="109"/>
        <end position="126"/>
    </location>
</feature>
<feature type="compositionally biased region" description="Low complexity" evidence="1">
    <location>
        <begin position="138"/>
        <end position="152"/>
    </location>
</feature>
<dbReference type="RefSeq" id="WP_057630151.1">
    <property type="nucleotide sequence ID" value="NZ_LDJJ01000068.1"/>
</dbReference>
<keyword evidence="2" id="KW-0812">Transmembrane</keyword>
<name>A0A0R0C3E9_9GAMM</name>
<feature type="compositionally biased region" description="Pro residues" evidence="1">
    <location>
        <begin position="171"/>
        <end position="180"/>
    </location>
</feature>
<dbReference type="PATRIC" id="fig|405446.3.peg.3306"/>
<keyword evidence="4" id="KW-1185">Reference proteome</keyword>
<accession>A0A0R0C3E9</accession>
<dbReference type="AlphaFoldDB" id="A0A0R0C3E9"/>
<organism evidence="3 4">
    <name type="scientific">Stenotrophomonas terrae</name>
    <dbReference type="NCBI Taxonomy" id="405446"/>
    <lineage>
        <taxon>Bacteria</taxon>
        <taxon>Pseudomonadati</taxon>
        <taxon>Pseudomonadota</taxon>
        <taxon>Gammaproteobacteria</taxon>
        <taxon>Lysobacterales</taxon>
        <taxon>Lysobacteraceae</taxon>
        <taxon>Stenotrophomonas</taxon>
    </lineage>
</organism>
<evidence type="ECO:0000256" key="2">
    <source>
        <dbReference type="SAM" id="Phobius"/>
    </source>
</evidence>
<gene>
    <name evidence="3" type="ORF">ABB27_17085</name>
</gene>
<feature type="region of interest" description="Disordered" evidence="1">
    <location>
        <begin position="134"/>
        <end position="180"/>
    </location>
</feature>
<proteinExistence type="predicted"/>